<dbReference type="InterPro" id="IPR016024">
    <property type="entry name" value="ARM-type_fold"/>
</dbReference>
<dbReference type="Gene3D" id="1.25.40.180">
    <property type="match status" value="1"/>
</dbReference>
<dbReference type="Pfam" id="PF02854">
    <property type="entry name" value="MIF4G"/>
    <property type="match status" value="1"/>
</dbReference>
<reference evidence="2" key="1">
    <citation type="journal article" date="2020" name="Nature">
        <title>Giant virus diversity and host interactions through global metagenomics.</title>
        <authorList>
            <person name="Schulz F."/>
            <person name="Roux S."/>
            <person name="Paez-Espino D."/>
            <person name="Jungbluth S."/>
            <person name="Walsh D.A."/>
            <person name="Denef V.J."/>
            <person name="McMahon K.D."/>
            <person name="Konstantinidis K.T."/>
            <person name="Eloe-Fadrosh E.A."/>
            <person name="Kyrpides N.C."/>
            <person name="Woyke T."/>
        </authorList>
    </citation>
    <scope>NUCLEOTIDE SEQUENCE</scope>
    <source>
        <strain evidence="2">GVMAG-S-1101165-84</strain>
    </source>
</reference>
<dbReference type="InterPro" id="IPR003890">
    <property type="entry name" value="MIF4G-like_typ-3"/>
</dbReference>
<evidence type="ECO:0000313" key="2">
    <source>
        <dbReference type="EMBL" id="QHU11380.1"/>
    </source>
</evidence>
<organism evidence="2">
    <name type="scientific">viral metagenome</name>
    <dbReference type="NCBI Taxonomy" id="1070528"/>
    <lineage>
        <taxon>unclassified sequences</taxon>
        <taxon>metagenomes</taxon>
        <taxon>organismal metagenomes</taxon>
    </lineage>
</organism>
<dbReference type="AlphaFoldDB" id="A0A6C0K3K2"/>
<dbReference type="EMBL" id="MN740782">
    <property type="protein sequence ID" value="QHU11380.1"/>
    <property type="molecule type" value="Genomic_DNA"/>
</dbReference>
<feature type="domain" description="MIF4G" evidence="1">
    <location>
        <begin position="115"/>
        <end position="251"/>
    </location>
</feature>
<protein>
    <recommendedName>
        <fullName evidence="1">MIF4G domain-containing protein</fullName>
    </recommendedName>
</protein>
<name>A0A6C0K3K2_9ZZZZ</name>
<accession>A0A6C0K3K2</accession>
<sequence length="334" mass="36450">MSSTASVDAGVAINGTIAAILALRTGLRDPVISATALKAIQMVQDCLAKGTDAQGWRKPVVDWRGKGGGGARSFGCGRSAPASASGGAGAPYVPVKYTSRFKAVEGDDAVFMVIQDKLNKFSPRNYKETHAFLCQILDSGKTHFLKEFMKTVFQKATREESICPHYAHLLCELTSKYDVLLAEMVERYKAFGTIFDDISEVATNDYKTLLETNSDKAYRKGYAQFLGELIKYNVLDTSLFVATLQSIVSNIEVMSMNGAANSKATLDEYVACLQRIMEAIKTERTPVALALRPVLKERFYVSLTGLSAKNPALIGVSSRSRFTIMGITDILKTF</sequence>
<evidence type="ECO:0000259" key="1">
    <source>
        <dbReference type="Pfam" id="PF02854"/>
    </source>
</evidence>
<proteinExistence type="predicted"/>
<dbReference type="SUPFAM" id="SSF48371">
    <property type="entry name" value="ARM repeat"/>
    <property type="match status" value="1"/>
</dbReference>
<dbReference type="GO" id="GO:0003723">
    <property type="term" value="F:RNA binding"/>
    <property type="evidence" value="ECO:0007669"/>
    <property type="project" value="InterPro"/>
</dbReference>